<evidence type="ECO:0000256" key="3">
    <source>
        <dbReference type="ARBA" id="ARBA00022448"/>
    </source>
</evidence>
<reference evidence="10" key="1">
    <citation type="submission" date="2021-06" db="EMBL/GenBank/DDBJ databases">
        <authorList>
            <consortium name="DOE Joint Genome Institute"/>
            <person name="Mondo S.J."/>
            <person name="Amses K.R."/>
            <person name="Simmons D.R."/>
            <person name="Longcore J.E."/>
            <person name="Seto K."/>
            <person name="Alves G.H."/>
            <person name="Bonds A.E."/>
            <person name="Quandt C.A."/>
            <person name="Davis W.J."/>
            <person name="Chang Y."/>
            <person name="Letcher P.M."/>
            <person name="Powell M.J."/>
            <person name="Kuo A."/>
            <person name="Labutti K."/>
            <person name="Pangilinan J."/>
            <person name="Andreopoulos W."/>
            <person name="Tritt A."/>
            <person name="Riley R."/>
            <person name="Hundley H."/>
            <person name="Johnson J."/>
            <person name="Lipzen A."/>
            <person name="Barry K."/>
            <person name="Berbee M.L."/>
            <person name="Buchler N.E."/>
            <person name="Grigoriev I.V."/>
            <person name="Spatafora J.W."/>
            <person name="Stajich J.E."/>
            <person name="James T.Y."/>
        </authorList>
    </citation>
    <scope>NUCLEOTIDE SEQUENCE</scope>
    <source>
        <strain evidence="10">AG</strain>
    </source>
</reference>
<evidence type="ECO:0000313" key="11">
    <source>
        <dbReference type="Proteomes" id="UP001206595"/>
    </source>
</evidence>
<keyword evidence="7" id="KW-1133">Transmembrane helix</keyword>
<dbReference type="GO" id="GO:0030150">
    <property type="term" value="P:protein import into mitochondrial matrix"/>
    <property type="evidence" value="ECO:0007669"/>
    <property type="project" value="InterPro"/>
</dbReference>
<evidence type="ECO:0000313" key="10">
    <source>
        <dbReference type="EMBL" id="KAI8577176.1"/>
    </source>
</evidence>
<organism evidence="10 11">
    <name type="scientific">Umbelopsis ramanniana AG</name>
    <dbReference type="NCBI Taxonomy" id="1314678"/>
    <lineage>
        <taxon>Eukaryota</taxon>
        <taxon>Fungi</taxon>
        <taxon>Fungi incertae sedis</taxon>
        <taxon>Mucoromycota</taxon>
        <taxon>Mucoromycotina</taxon>
        <taxon>Umbelopsidomycetes</taxon>
        <taxon>Umbelopsidales</taxon>
        <taxon>Umbelopsidaceae</taxon>
        <taxon>Umbelopsis</taxon>
    </lineage>
</organism>
<protein>
    <recommendedName>
        <fullName evidence="12">Translocase of outer membrane 7 kDa subunit homolog</fullName>
    </recommendedName>
</protein>
<evidence type="ECO:0000256" key="9">
    <source>
        <dbReference type="ARBA" id="ARBA00023136"/>
    </source>
</evidence>
<gene>
    <name evidence="10" type="ORF">K450DRAFT_253217</name>
</gene>
<dbReference type="Pfam" id="PF08038">
    <property type="entry name" value="Tom7"/>
    <property type="match status" value="1"/>
</dbReference>
<proteinExistence type="inferred from homology"/>
<dbReference type="GO" id="GO:0045040">
    <property type="term" value="P:protein insertion into mitochondrial outer membrane"/>
    <property type="evidence" value="ECO:0007669"/>
    <property type="project" value="TreeGrafter"/>
</dbReference>
<dbReference type="PANTHER" id="PTHR34944">
    <property type="entry name" value="MITOCHONDRIAL IMPORT RECEPTOR SUBUNIT TOM7"/>
    <property type="match status" value="1"/>
</dbReference>
<keyword evidence="9" id="KW-0472">Membrane</keyword>
<sequence>MKSCRIRADAFIYITSKVVDVSKQIVHWGFIPFVIYLGMTRSNPRPSLLKLISPLA</sequence>
<dbReference type="GeneID" id="75916349"/>
<comment type="caution">
    <text evidence="10">The sequence shown here is derived from an EMBL/GenBank/DDBJ whole genome shotgun (WGS) entry which is preliminary data.</text>
</comment>
<dbReference type="AlphaFoldDB" id="A0AAD5E4E2"/>
<evidence type="ECO:0000256" key="8">
    <source>
        <dbReference type="ARBA" id="ARBA00023128"/>
    </source>
</evidence>
<keyword evidence="3" id="KW-0813">Transport</keyword>
<name>A0AAD5E4E2_UMBRA</name>
<reference evidence="10" key="2">
    <citation type="journal article" date="2022" name="Proc. Natl. Acad. Sci. U.S.A.">
        <title>Diploid-dominant life cycles characterize the early evolution of Fungi.</title>
        <authorList>
            <person name="Amses K.R."/>
            <person name="Simmons D.R."/>
            <person name="Longcore J.E."/>
            <person name="Mondo S.J."/>
            <person name="Seto K."/>
            <person name="Jeronimo G.H."/>
            <person name="Bonds A.E."/>
            <person name="Quandt C.A."/>
            <person name="Davis W.J."/>
            <person name="Chang Y."/>
            <person name="Federici B.A."/>
            <person name="Kuo A."/>
            <person name="LaButti K."/>
            <person name="Pangilinan J."/>
            <person name="Andreopoulos W."/>
            <person name="Tritt A."/>
            <person name="Riley R."/>
            <person name="Hundley H."/>
            <person name="Johnson J."/>
            <person name="Lipzen A."/>
            <person name="Barry K."/>
            <person name="Lang B.F."/>
            <person name="Cuomo C.A."/>
            <person name="Buchler N.E."/>
            <person name="Grigoriev I.V."/>
            <person name="Spatafora J.W."/>
            <person name="Stajich J.E."/>
            <person name="James T.Y."/>
        </authorList>
    </citation>
    <scope>NUCLEOTIDE SEQUENCE</scope>
    <source>
        <strain evidence="10">AG</strain>
    </source>
</reference>
<dbReference type="EMBL" id="MU620944">
    <property type="protein sequence ID" value="KAI8577176.1"/>
    <property type="molecule type" value="Genomic_DNA"/>
</dbReference>
<comment type="subcellular location">
    <subcellularLocation>
        <location evidence="1">Mitochondrion outer membrane</location>
        <topology evidence="1">Single-pass membrane protein</topology>
    </subcellularLocation>
</comment>
<evidence type="ECO:0008006" key="12">
    <source>
        <dbReference type="Google" id="ProtNLM"/>
    </source>
</evidence>
<dbReference type="PANTHER" id="PTHR34944:SF2">
    <property type="entry name" value="MITOCHONDRIAL IMPORT RECEPTOR SUBUNIT TOM7"/>
    <property type="match status" value="1"/>
</dbReference>
<evidence type="ECO:0000256" key="7">
    <source>
        <dbReference type="ARBA" id="ARBA00022989"/>
    </source>
</evidence>
<keyword evidence="11" id="KW-1185">Reference proteome</keyword>
<keyword evidence="5" id="KW-1000">Mitochondrion outer membrane</keyword>
<evidence type="ECO:0000256" key="5">
    <source>
        <dbReference type="ARBA" id="ARBA00022787"/>
    </source>
</evidence>
<keyword evidence="6" id="KW-0653">Protein transport</keyword>
<keyword evidence="8" id="KW-0496">Mitochondrion</keyword>
<keyword evidence="4" id="KW-0812">Transmembrane</keyword>
<evidence type="ECO:0000256" key="4">
    <source>
        <dbReference type="ARBA" id="ARBA00022692"/>
    </source>
</evidence>
<dbReference type="Proteomes" id="UP001206595">
    <property type="component" value="Unassembled WGS sequence"/>
</dbReference>
<dbReference type="InterPro" id="IPR012621">
    <property type="entry name" value="Tom7"/>
</dbReference>
<comment type="similarity">
    <text evidence="2">Belongs to the Tom7 family.</text>
</comment>
<dbReference type="GO" id="GO:0005742">
    <property type="term" value="C:mitochondrial outer membrane translocase complex"/>
    <property type="evidence" value="ECO:0007669"/>
    <property type="project" value="InterPro"/>
</dbReference>
<evidence type="ECO:0000256" key="2">
    <source>
        <dbReference type="ARBA" id="ARBA00010917"/>
    </source>
</evidence>
<dbReference type="RefSeq" id="XP_051442180.1">
    <property type="nucleotide sequence ID" value="XM_051591006.1"/>
</dbReference>
<accession>A0AAD5E4E2</accession>
<evidence type="ECO:0000256" key="6">
    <source>
        <dbReference type="ARBA" id="ARBA00022927"/>
    </source>
</evidence>
<evidence type="ECO:0000256" key="1">
    <source>
        <dbReference type="ARBA" id="ARBA00004572"/>
    </source>
</evidence>